<protein>
    <submittedName>
        <fullName evidence="2">Uncharacterized protein</fullName>
    </submittedName>
</protein>
<sequence>VALIGVDDEEIPLIERETQRRNFYINILNEVENVLNKDDINSDVTKCFSWEVEFEEAYNDNNCQKQSTTDQHAVFGYPCSTRELPESDGRNVDGTSKVGIIDKSQCVFSHCDIGYYRKDSQCVKKPELAGDIPGSESGDESEKSEGEGKDKSGSNEWRALWFGMNVYNTSLLITLASLFISLI</sequence>
<name>A0A5J4TBJ9_9EUKA</name>
<dbReference type="Proteomes" id="UP000324800">
    <property type="component" value="Unassembled WGS sequence"/>
</dbReference>
<dbReference type="AlphaFoldDB" id="A0A5J4TBJ9"/>
<feature type="non-terminal residue" evidence="2">
    <location>
        <position position="1"/>
    </location>
</feature>
<comment type="caution">
    <text evidence="2">The sequence shown here is derived from an EMBL/GenBank/DDBJ whole genome shotgun (WGS) entry which is preliminary data.</text>
</comment>
<gene>
    <name evidence="2" type="ORF">EZS28_049658</name>
</gene>
<accession>A0A5J4TBJ9</accession>
<dbReference type="EMBL" id="SNRW01035664">
    <property type="protein sequence ID" value="KAA6354815.1"/>
    <property type="molecule type" value="Genomic_DNA"/>
</dbReference>
<evidence type="ECO:0000313" key="2">
    <source>
        <dbReference type="EMBL" id="KAA6354815.1"/>
    </source>
</evidence>
<proteinExistence type="predicted"/>
<evidence type="ECO:0000256" key="1">
    <source>
        <dbReference type="SAM" id="MobiDB-lite"/>
    </source>
</evidence>
<organism evidence="2 3">
    <name type="scientific">Streblomastix strix</name>
    <dbReference type="NCBI Taxonomy" id="222440"/>
    <lineage>
        <taxon>Eukaryota</taxon>
        <taxon>Metamonada</taxon>
        <taxon>Preaxostyla</taxon>
        <taxon>Oxymonadida</taxon>
        <taxon>Streblomastigidae</taxon>
        <taxon>Streblomastix</taxon>
    </lineage>
</organism>
<evidence type="ECO:0000313" key="3">
    <source>
        <dbReference type="Proteomes" id="UP000324800"/>
    </source>
</evidence>
<feature type="compositionally biased region" description="Basic and acidic residues" evidence="1">
    <location>
        <begin position="140"/>
        <end position="152"/>
    </location>
</feature>
<reference evidence="2 3" key="1">
    <citation type="submission" date="2019-03" db="EMBL/GenBank/DDBJ databases">
        <title>Single cell metagenomics reveals metabolic interactions within the superorganism composed of flagellate Streblomastix strix and complex community of Bacteroidetes bacteria on its surface.</title>
        <authorList>
            <person name="Treitli S.C."/>
            <person name="Kolisko M."/>
            <person name="Husnik F."/>
            <person name="Keeling P."/>
            <person name="Hampl V."/>
        </authorList>
    </citation>
    <scope>NUCLEOTIDE SEQUENCE [LARGE SCALE GENOMIC DNA]</scope>
    <source>
        <strain evidence="2">ST1C</strain>
    </source>
</reference>
<feature type="region of interest" description="Disordered" evidence="1">
    <location>
        <begin position="127"/>
        <end position="152"/>
    </location>
</feature>